<comment type="caution">
    <text evidence="6">The sequence shown here is derived from an EMBL/GenBank/DDBJ whole genome shotgun (WGS) entry which is preliminary data.</text>
</comment>
<dbReference type="InterPro" id="IPR000847">
    <property type="entry name" value="LysR_HTH_N"/>
</dbReference>
<protein>
    <submittedName>
        <fullName evidence="6">LysR family transcriptional regulator</fullName>
    </submittedName>
</protein>
<evidence type="ECO:0000313" key="7">
    <source>
        <dbReference type="Proteomes" id="UP001413721"/>
    </source>
</evidence>
<keyword evidence="3" id="KW-0238">DNA-binding</keyword>
<dbReference type="PANTHER" id="PTHR30579">
    <property type="entry name" value="TRANSCRIPTIONAL REGULATOR"/>
    <property type="match status" value="1"/>
</dbReference>
<dbReference type="PRINTS" id="PR00039">
    <property type="entry name" value="HTHLYSR"/>
</dbReference>
<evidence type="ECO:0000313" key="6">
    <source>
        <dbReference type="EMBL" id="MEN2988513.1"/>
    </source>
</evidence>
<evidence type="ECO:0000256" key="1">
    <source>
        <dbReference type="ARBA" id="ARBA00009437"/>
    </source>
</evidence>
<name>A0ABU9YI84_9PROT</name>
<comment type="similarity">
    <text evidence="1">Belongs to the LysR transcriptional regulatory family.</text>
</comment>
<evidence type="ECO:0000259" key="5">
    <source>
        <dbReference type="PROSITE" id="PS50931"/>
    </source>
</evidence>
<evidence type="ECO:0000256" key="2">
    <source>
        <dbReference type="ARBA" id="ARBA00023015"/>
    </source>
</evidence>
<dbReference type="Proteomes" id="UP001413721">
    <property type="component" value="Unassembled WGS sequence"/>
</dbReference>
<sequence>MARPDVDIVLLRSFLAVLDEGGFARAAAVIGRTQPAVSQQIRRLEDLLGCTLIERAAPGRIQAPRPTEAGERLAGQARRLIGMHDRMVADLTGAAPVAAVLRLGMHQHASDAVLGRLVAEAGRLRPGLALDLRIGATAQITADLAAGQLDLAFMLMTEDVDDRAAGAGAAGPRWQNAGPTGLVPVLWRGDAPALVADPDSALPVVAFRAPCVFRAAAVAALGRAGRRWRLAHEATDARSLMAALSAGLGIGAVPGIGRYDGLPTAPAALNLPPLPRARLQATASTAIGHALLAPLAAIAAPDA</sequence>
<dbReference type="RefSeq" id="WP_345937201.1">
    <property type="nucleotide sequence ID" value="NZ_JBBKTW010000003.1"/>
</dbReference>
<dbReference type="PROSITE" id="PS50931">
    <property type="entry name" value="HTH_LYSR"/>
    <property type="match status" value="1"/>
</dbReference>
<dbReference type="InterPro" id="IPR036390">
    <property type="entry name" value="WH_DNA-bd_sf"/>
</dbReference>
<dbReference type="Gene3D" id="1.10.10.10">
    <property type="entry name" value="Winged helix-like DNA-binding domain superfamily/Winged helix DNA-binding domain"/>
    <property type="match status" value="1"/>
</dbReference>
<gene>
    <name evidence="6" type="ORF">WG926_09375</name>
</gene>
<proteinExistence type="inferred from homology"/>
<dbReference type="Gene3D" id="3.40.190.10">
    <property type="entry name" value="Periplasmic binding protein-like II"/>
    <property type="match status" value="2"/>
</dbReference>
<dbReference type="SUPFAM" id="SSF46785">
    <property type="entry name" value="Winged helix' DNA-binding domain"/>
    <property type="match status" value="1"/>
</dbReference>
<dbReference type="InterPro" id="IPR050176">
    <property type="entry name" value="LTTR"/>
</dbReference>
<dbReference type="PANTHER" id="PTHR30579:SF7">
    <property type="entry name" value="HTH-TYPE TRANSCRIPTIONAL REGULATOR LRHA-RELATED"/>
    <property type="match status" value="1"/>
</dbReference>
<organism evidence="6 7">
    <name type="scientific">Tistrella arctica</name>
    <dbReference type="NCBI Taxonomy" id="3133430"/>
    <lineage>
        <taxon>Bacteria</taxon>
        <taxon>Pseudomonadati</taxon>
        <taxon>Pseudomonadota</taxon>
        <taxon>Alphaproteobacteria</taxon>
        <taxon>Geminicoccales</taxon>
        <taxon>Geminicoccaceae</taxon>
        <taxon>Tistrella</taxon>
    </lineage>
</organism>
<keyword evidence="2" id="KW-0805">Transcription regulation</keyword>
<keyword evidence="7" id="KW-1185">Reference proteome</keyword>
<dbReference type="EMBL" id="JBBKTW010000003">
    <property type="protein sequence ID" value="MEN2988513.1"/>
    <property type="molecule type" value="Genomic_DNA"/>
</dbReference>
<dbReference type="InterPro" id="IPR036388">
    <property type="entry name" value="WH-like_DNA-bd_sf"/>
</dbReference>
<evidence type="ECO:0000256" key="3">
    <source>
        <dbReference type="ARBA" id="ARBA00023125"/>
    </source>
</evidence>
<dbReference type="SUPFAM" id="SSF53850">
    <property type="entry name" value="Periplasmic binding protein-like II"/>
    <property type="match status" value="1"/>
</dbReference>
<accession>A0ABU9YI84</accession>
<evidence type="ECO:0000256" key="4">
    <source>
        <dbReference type="ARBA" id="ARBA00023163"/>
    </source>
</evidence>
<dbReference type="InterPro" id="IPR005119">
    <property type="entry name" value="LysR_subst-bd"/>
</dbReference>
<feature type="domain" description="HTH lysR-type" evidence="5">
    <location>
        <begin position="6"/>
        <end position="63"/>
    </location>
</feature>
<dbReference type="Pfam" id="PF00126">
    <property type="entry name" value="HTH_1"/>
    <property type="match status" value="1"/>
</dbReference>
<keyword evidence="4" id="KW-0804">Transcription</keyword>
<dbReference type="Pfam" id="PF03466">
    <property type="entry name" value="LysR_substrate"/>
    <property type="match status" value="2"/>
</dbReference>
<reference evidence="6 7" key="1">
    <citation type="submission" date="2024-03" db="EMBL/GenBank/DDBJ databases">
        <title>High-quality draft genome sequencing of Tistrella sp. BH-R2-4.</title>
        <authorList>
            <person name="Dong C."/>
        </authorList>
    </citation>
    <scope>NUCLEOTIDE SEQUENCE [LARGE SCALE GENOMIC DNA]</scope>
    <source>
        <strain evidence="6 7">BH-R2-4</strain>
    </source>
</reference>